<dbReference type="AlphaFoldDB" id="A0A4R5C143"/>
<dbReference type="Pfam" id="PF12697">
    <property type="entry name" value="Abhydrolase_6"/>
    <property type="match status" value="1"/>
</dbReference>
<dbReference type="InterPro" id="IPR000073">
    <property type="entry name" value="AB_hydrolase_1"/>
</dbReference>
<dbReference type="PANTHER" id="PTHR43194:SF2">
    <property type="entry name" value="PEROXISOMAL MEMBRANE PROTEIN LPX1"/>
    <property type="match status" value="1"/>
</dbReference>
<dbReference type="InterPro" id="IPR050228">
    <property type="entry name" value="Carboxylesterase_BioH"/>
</dbReference>
<gene>
    <name evidence="2" type="ORF">E1298_11000</name>
</gene>
<accession>A0A4R5C143</accession>
<dbReference type="Proteomes" id="UP000294513">
    <property type="component" value="Unassembled WGS sequence"/>
</dbReference>
<evidence type="ECO:0000313" key="3">
    <source>
        <dbReference type="Proteomes" id="UP000294513"/>
    </source>
</evidence>
<keyword evidence="2" id="KW-0378">Hydrolase</keyword>
<dbReference type="EMBL" id="SMKU01000040">
    <property type="protein sequence ID" value="TDD92239.1"/>
    <property type="molecule type" value="Genomic_DNA"/>
</dbReference>
<dbReference type="PANTHER" id="PTHR43194">
    <property type="entry name" value="HYDROLASE ALPHA/BETA FOLD FAMILY"/>
    <property type="match status" value="1"/>
</dbReference>
<name>A0A4R5C143_9ACTN</name>
<dbReference type="OrthoDB" id="63519at2"/>
<keyword evidence="3" id="KW-1185">Reference proteome</keyword>
<organism evidence="2 3">
    <name type="scientific">Actinomadura rubrisoli</name>
    <dbReference type="NCBI Taxonomy" id="2530368"/>
    <lineage>
        <taxon>Bacteria</taxon>
        <taxon>Bacillati</taxon>
        <taxon>Actinomycetota</taxon>
        <taxon>Actinomycetes</taxon>
        <taxon>Streptosporangiales</taxon>
        <taxon>Thermomonosporaceae</taxon>
        <taxon>Actinomadura</taxon>
    </lineage>
</organism>
<dbReference type="SUPFAM" id="SSF53474">
    <property type="entry name" value="alpha/beta-Hydrolases"/>
    <property type="match status" value="1"/>
</dbReference>
<proteinExistence type="predicted"/>
<evidence type="ECO:0000313" key="2">
    <source>
        <dbReference type="EMBL" id="TDD92239.1"/>
    </source>
</evidence>
<protein>
    <submittedName>
        <fullName evidence="2">Alpha/beta hydrolase</fullName>
    </submittedName>
</protein>
<dbReference type="RefSeq" id="WP_131891982.1">
    <property type="nucleotide sequence ID" value="NZ_SMKU01000040.1"/>
</dbReference>
<dbReference type="InterPro" id="IPR029058">
    <property type="entry name" value="AB_hydrolase_fold"/>
</dbReference>
<dbReference type="GO" id="GO:0016787">
    <property type="term" value="F:hydrolase activity"/>
    <property type="evidence" value="ECO:0007669"/>
    <property type="project" value="UniProtKB-KW"/>
</dbReference>
<evidence type="ECO:0000259" key="1">
    <source>
        <dbReference type="Pfam" id="PF12697"/>
    </source>
</evidence>
<dbReference type="Gene3D" id="3.40.50.1820">
    <property type="entry name" value="alpha/beta hydrolase"/>
    <property type="match status" value="1"/>
</dbReference>
<feature type="domain" description="AB hydrolase-1" evidence="1">
    <location>
        <begin position="56"/>
        <end position="288"/>
    </location>
</feature>
<sequence length="312" mass="32683">MSSTTAGIPVEASGQRVLTQRALADLASVRATSVWVRSGAVRLHVLDYGPADAVPLVVIPGITSPAVTMDFVARELTDLVRPLVLDVRGRGLSDDAPDAGPLHGYDLGAYAADVDAVIERLRLRTAILLGHSMGARIAARAAVCGGGRVAGTVLVDPPMSGPDRPYPTTPATFLAQLDQARRGTDADEVAESWPRWPRREQELRAGWLGSCSRTAIAATHAGFESEAFLPLWEKLTQPTALLFGSESPVVTSADVAEIARANPAHPLVGVEGAGHMVFWDEPGAALNALRNVLQDLVAAAEVAEADAGATTP</sequence>
<comment type="caution">
    <text evidence="2">The sequence shown here is derived from an EMBL/GenBank/DDBJ whole genome shotgun (WGS) entry which is preliminary data.</text>
</comment>
<reference evidence="2 3" key="1">
    <citation type="submission" date="2019-03" db="EMBL/GenBank/DDBJ databases">
        <title>Draft genome sequences of novel Actinobacteria.</title>
        <authorList>
            <person name="Sahin N."/>
            <person name="Ay H."/>
            <person name="Saygin H."/>
        </authorList>
    </citation>
    <scope>NUCLEOTIDE SEQUENCE [LARGE SCALE GENOMIC DNA]</scope>
    <source>
        <strain evidence="2 3">H3C3</strain>
    </source>
</reference>